<feature type="region of interest" description="Disordered" evidence="1">
    <location>
        <begin position="104"/>
        <end position="123"/>
    </location>
</feature>
<name>A0A5S9NC23_9HYPH</name>
<keyword evidence="5" id="KW-1185">Reference proteome</keyword>
<dbReference type="Pfam" id="PF06568">
    <property type="entry name" value="YjiS-like"/>
    <property type="match status" value="1"/>
</dbReference>
<dbReference type="Proteomes" id="UP000433050">
    <property type="component" value="Unassembled WGS sequence"/>
</dbReference>
<feature type="compositionally biased region" description="Basic and acidic residues" evidence="1">
    <location>
        <begin position="114"/>
        <end position="123"/>
    </location>
</feature>
<evidence type="ECO:0000259" key="3">
    <source>
        <dbReference type="Pfam" id="PF06568"/>
    </source>
</evidence>
<protein>
    <recommendedName>
        <fullName evidence="3">YjiS-like domain-containing protein</fullName>
    </recommendedName>
</protein>
<feature type="domain" description="YjiS-like" evidence="3">
    <location>
        <begin position="39"/>
        <end position="65"/>
    </location>
</feature>
<gene>
    <name evidence="4" type="ORF">STARVERO_00286</name>
</gene>
<evidence type="ECO:0000313" key="5">
    <source>
        <dbReference type="Proteomes" id="UP000433050"/>
    </source>
</evidence>
<feature type="transmembrane region" description="Helical" evidence="2">
    <location>
        <begin position="12"/>
        <end position="34"/>
    </location>
</feature>
<accession>A0A5S9NC23</accession>
<evidence type="ECO:0000256" key="2">
    <source>
        <dbReference type="SAM" id="Phobius"/>
    </source>
</evidence>
<proteinExistence type="predicted"/>
<organism evidence="4 5">
    <name type="scientific">Starkeya nomas</name>
    <dbReference type="NCBI Taxonomy" id="2666134"/>
    <lineage>
        <taxon>Bacteria</taxon>
        <taxon>Pseudomonadati</taxon>
        <taxon>Pseudomonadota</taxon>
        <taxon>Alphaproteobacteria</taxon>
        <taxon>Hyphomicrobiales</taxon>
        <taxon>Xanthobacteraceae</taxon>
        <taxon>Starkeya</taxon>
    </lineage>
</organism>
<keyword evidence="2" id="KW-0812">Transmembrane</keyword>
<sequence length="123" mass="13505">MSYLGEVRRTAFSSFGTAASGVLIAVFTGSLQFIRAVGRRRHLAQLGGFDDRMLRDIGLTRGDLRDASAGPLWQDPTAVLVVRSVERRAARRLATREMVREASQQDLARAGMKPRNDDLVSCG</sequence>
<dbReference type="EMBL" id="CACSAS010000001">
    <property type="protein sequence ID" value="CAA0086750.1"/>
    <property type="molecule type" value="Genomic_DNA"/>
</dbReference>
<dbReference type="AlphaFoldDB" id="A0A5S9NC23"/>
<keyword evidence="2" id="KW-0472">Membrane</keyword>
<evidence type="ECO:0000313" key="4">
    <source>
        <dbReference type="EMBL" id="CAA0086750.1"/>
    </source>
</evidence>
<reference evidence="4 5" key="1">
    <citation type="submission" date="2019-12" db="EMBL/GenBank/DDBJ databases">
        <authorList>
            <person name="Reyes-Prieto M."/>
        </authorList>
    </citation>
    <scope>NUCLEOTIDE SEQUENCE [LARGE SCALE GENOMIC DNA]</scope>
    <source>
        <strain evidence="4">HF14-78462</strain>
    </source>
</reference>
<keyword evidence="2" id="KW-1133">Transmembrane helix</keyword>
<evidence type="ECO:0000256" key="1">
    <source>
        <dbReference type="SAM" id="MobiDB-lite"/>
    </source>
</evidence>
<dbReference type="InterPro" id="IPR009506">
    <property type="entry name" value="YjiS-like"/>
</dbReference>